<keyword evidence="2" id="KW-0472">Membrane</keyword>
<feature type="transmembrane region" description="Helical" evidence="2">
    <location>
        <begin position="54"/>
        <end position="75"/>
    </location>
</feature>
<organism evidence="3 4">
    <name type="scientific">Methylomonas rapida</name>
    <dbReference type="NCBI Taxonomy" id="2963939"/>
    <lineage>
        <taxon>Bacteria</taxon>
        <taxon>Pseudomonadati</taxon>
        <taxon>Pseudomonadota</taxon>
        <taxon>Gammaproteobacteria</taxon>
        <taxon>Methylococcales</taxon>
        <taxon>Methylococcaceae</taxon>
        <taxon>Methylomonas</taxon>
    </lineage>
</organism>
<evidence type="ECO:0000256" key="2">
    <source>
        <dbReference type="SAM" id="Phobius"/>
    </source>
</evidence>
<protein>
    <submittedName>
        <fullName evidence="3">Fused MFS/spermidine synthase</fullName>
    </submittedName>
</protein>
<dbReference type="InterPro" id="IPR029063">
    <property type="entry name" value="SAM-dependent_MTases_sf"/>
</dbReference>
<evidence type="ECO:0000313" key="3">
    <source>
        <dbReference type="EMBL" id="WAR45837.1"/>
    </source>
</evidence>
<feature type="transmembrane region" description="Helical" evidence="2">
    <location>
        <begin position="121"/>
        <end position="144"/>
    </location>
</feature>
<dbReference type="EMBL" id="CP113517">
    <property type="protein sequence ID" value="WAR45837.1"/>
    <property type="molecule type" value="Genomic_DNA"/>
</dbReference>
<feature type="transmembrane region" description="Helical" evidence="2">
    <location>
        <begin position="212"/>
        <end position="231"/>
    </location>
</feature>
<feature type="transmembrane region" description="Helical" evidence="2">
    <location>
        <begin position="22"/>
        <end position="42"/>
    </location>
</feature>
<accession>A0ABY7GMU7</accession>
<feature type="transmembrane region" description="Helical" evidence="2">
    <location>
        <begin position="87"/>
        <end position="109"/>
    </location>
</feature>
<dbReference type="SUPFAM" id="SSF53335">
    <property type="entry name" value="S-adenosyl-L-methionine-dependent methyltransferases"/>
    <property type="match status" value="1"/>
</dbReference>
<gene>
    <name evidence="3" type="ORF">NM686_004795</name>
</gene>
<keyword evidence="1" id="KW-0620">Polyamine biosynthesis</keyword>
<sequence>MAKNNNHHPASLSRLDAAPSKVFLWLTVTLSGGAVMILELLGTRIIAPFYGASLYVWSALISVTMIALALGYYLGGFLADRYPSLRLAHVILLAACATSLIPFLSGPILNLTNPLGMRAGAFASAMLLFFLPLTALAMVGPFVIKLATETLDDVGSTVGSVYAISTVGSVLSTLMLGFFLLPAFGSRTIIFTLGWVLAFWAIALMIKDKSGFARISTIIPLLFIALVAGLLSAKGYATSRLTDSGFKVMHQAESNYGWVRVVDNPQNGTRLLLSDASVLSATALRDGRTLLDYQNIISSLPILLPSHNDALLIGLGGGHIARQLKARGLTTDTIEIDPVVADASLKFFDFKPTGDFIVGDARYEITKLRKRYDLIVHDCFTGGTEPVHLLTREMLSDLRGLLTEKGMLALNYVGFTRGEGTAAVASVHKTLKRVLPHVRVFVTEKTEMTDFIFLAANQPMELDPNSRDPRVQWLIDHEYALDDSEGIVISDDYNPMESMQIRKAEIYRELFIKRVAPELLVL</sequence>
<dbReference type="Proteomes" id="UP001162780">
    <property type="component" value="Chromosome"/>
</dbReference>
<feature type="transmembrane region" description="Helical" evidence="2">
    <location>
        <begin position="188"/>
        <end position="206"/>
    </location>
</feature>
<dbReference type="PANTHER" id="PTHR43317">
    <property type="entry name" value="THERMOSPERMINE SYNTHASE ACAULIS5"/>
    <property type="match status" value="1"/>
</dbReference>
<dbReference type="PANTHER" id="PTHR43317:SF1">
    <property type="entry name" value="THERMOSPERMINE SYNTHASE ACAULIS5"/>
    <property type="match status" value="1"/>
</dbReference>
<dbReference type="SUPFAM" id="SSF103473">
    <property type="entry name" value="MFS general substrate transporter"/>
    <property type="match status" value="1"/>
</dbReference>
<keyword evidence="2" id="KW-1133">Transmembrane helix</keyword>
<keyword evidence="4" id="KW-1185">Reference proteome</keyword>
<evidence type="ECO:0000313" key="4">
    <source>
        <dbReference type="Proteomes" id="UP001162780"/>
    </source>
</evidence>
<dbReference type="RefSeq" id="WP_255186744.1">
    <property type="nucleotide sequence ID" value="NZ_CP113517.1"/>
</dbReference>
<keyword evidence="2" id="KW-0812">Transmembrane</keyword>
<dbReference type="CDD" id="cd06174">
    <property type="entry name" value="MFS"/>
    <property type="match status" value="1"/>
</dbReference>
<dbReference type="NCBIfam" id="NF037959">
    <property type="entry name" value="MFS_SpdSyn"/>
    <property type="match status" value="1"/>
</dbReference>
<reference evidence="3" key="1">
    <citation type="submission" date="2022-11" db="EMBL/GenBank/DDBJ databases">
        <title>Methylomonas rapida sp. nov., Carotenoid-Producing Obligate Methanotrophs with High Growth Characteristics and Biotechnological Potential.</title>
        <authorList>
            <person name="Tikhonova E.N."/>
            <person name="Suleimanov R.Z."/>
            <person name="Miroshnikov K."/>
            <person name="Oshkin I.Y."/>
            <person name="Belova S.E."/>
            <person name="Danilova O.V."/>
            <person name="Ashikhmin A."/>
            <person name="Konopkin A."/>
            <person name="But S.Y."/>
            <person name="Khmelenina V.N."/>
            <person name="Kuznetsov N."/>
            <person name="Pimenov N.V."/>
            <person name="Dedysh S.N."/>
        </authorList>
    </citation>
    <scope>NUCLEOTIDE SEQUENCE</scope>
    <source>
        <strain evidence="3">MP1</strain>
    </source>
</reference>
<proteinExistence type="predicted"/>
<dbReference type="Gene3D" id="3.40.50.150">
    <property type="entry name" value="Vaccinia Virus protein VP39"/>
    <property type="match status" value="1"/>
</dbReference>
<feature type="transmembrane region" description="Helical" evidence="2">
    <location>
        <begin position="159"/>
        <end position="181"/>
    </location>
</feature>
<dbReference type="InterPro" id="IPR036259">
    <property type="entry name" value="MFS_trans_sf"/>
</dbReference>
<evidence type="ECO:0000256" key="1">
    <source>
        <dbReference type="ARBA" id="ARBA00023115"/>
    </source>
</evidence>
<name>A0ABY7GMU7_9GAMM</name>